<dbReference type="Pfam" id="PF01594">
    <property type="entry name" value="AI-2E_transport"/>
    <property type="match status" value="1"/>
</dbReference>
<dbReference type="PANTHER" id="PTHR21716">
    <property type="entry name" value="TRANSMEMBRANE PROTEIN"/>
    <property type="match status" value="1"/>
</dbReference>
<evidence type="ECO:0000256" key="8">
    <source>
        <dbReference type="SAM" id="Phobius"/>
    </source>
</evidence>
<keyword evidence="3" id="KW-0813">Transport</keyword>
<evidence type="ECO:0000256" key="5">
    <source>
        <dbReference type="ARBA" id="ARBA00022692"/>
    </source>
</evidence>
<dbReference type="Proteomes" id="UP001501237">
    <property type="component" value="Unassembled WGS sequence"/>
</dbReference>
<keyword evidence="5 8" id="KW-0812">Transmembrane</keyword>
<keyword evidence="7 8" id="KW-0472">Membrane</keyword>
<sequence>MPGWLPRGFALAGAMILAFMAGLWALERLQGLLTLILLALFLAFAIEPAVNRLEARGLRRGAATGLIFLLLLGTVAVFVTLMGTLLFDQVTNLVNNAPQYAESGVGWINETFNATLSQRDITRQLVQLQSIASGHLSQIAGNVWGIGTHAIGVLFRGLGLALFTFYLCADGPRFRRTVCAFLPPRRQRDVLRAWEIAVDKTGGYLYSRALLAAVSALAHTCALQLLGVPNAITLGLFVGLVSQFVPTVGTYIAGTVPVLVALAKSPGTALWVLLFIIAYQQFENYVLQPKITARSMDMHPAVAFGLVVAGAALFGAAGAILALPAGASIQAFLSAYVRRYAVEEHPLTSGPADPA</sequence>
<comment type="subcellular location">
    <subcellularLocation>
        <location evidence="1">Cell membrane</location>
        <topology evidence="1">Multi-pass membrane protein</topology>
    </subcellularLocation>
</comment>
<accession>A0ABP6QNT0</accession>
<dbReference type="EMBL" id="BAAAUV010000029">
    <property type="protein sequence ID" value="GAA3235733.1"/>
    <property type="molecule type" value="Genomic_DNA"/>
</dbReference>
<gene>
    <name evidence="9" type="ORF">GCM10010468_69630</name>
</gene>
<feature type="transmembrane region" description="Helical" evidence="8">
    <location>
        <begin position="302"/>
        <end position="323"/>
    </location>
</feature>
<evidence type="ECO:0000256" key="4">
    <source>
        <dbReference type="ARBA" id="ARBA00022475"/>
    </source>
</evidence>
<protein>
    <submittedName>
        <fullName evidence="9">AI-2E family transporter</fullName>
    </submittedName>
</protein>
<organism evidence="9 10">
    <name type="scientific">Actinocorallia longicatena</name>
    <dbReference type="NCBI Taxonomy" id="111803"/>
    <lineage>
        <taxon>Bacteria</taxon>
        <taxon>Bacillati</taxon>
        <taxon>Actinomycetota</taxon>
        <taxon>Actinomycetes</taxon>
        <taxon>Streptosporangiales</taxon>
        <taxon>Thermomonosporaceae</taxon>
        <taxon>Actinocorallia</taxon>
    </lineage>
</organism>
<reference evidence="10" key="1">
    <citation type="journal article" date="2019" name="Int. J. Syst. Evol. Microbiol.">
        <title>The Global Catalogue of Microorganisms (GCM) 10K type strain sequencing project: providing services to taxonomists for standard genome sequencing and annotation.</title>
        <authorList>
            <consortium name="The Broad Institute Genomics Platform"/>
            <consortium name="The Broad Institute Genome Sequencing Center for Infectious Disease"/>
            <person name="Wu L."/>
            <person name="Ma J."/>
        </authorList>
    </citation>
    <scope>NUCLEOTIDE SEQUENCE [LARGE SCALE GENOMIC DNA]</scope>
    <source>
        <strain evidence="10">JCM 9377</strain>
    </source>
</reference>
<evidence type="ECO:0000313" key="10">
    <source>
        <dbReference type="Proteomes" id="UP001501237"/>
    </source>
</evidence>
<evidence type="ECO:0000256" key="2">
    <source>
        <dbReference type="ARBA" id="ARBA00009773"/>
    </source>
</evidence>
<evidence type="ECO:0000256" key="1">
    <source>
        <dbReference type="ARBA" id="ARBA00004651"/>
    </source>
</evidence>
<keyword evidence="4" id="KW-1003">Cell membrane</keyword>
<evidence type="ECO:0000256" key="3">
    <source>
        <dbReference type="ARBA" id="ARBA00022448"/>
    </source>
</evidence>
<feature type="transmembrane region" description="Helical" evidence="8">
    <location>
        <begin position="32"/>
        <end position="50"/>
    </location>
</feature>
<feature type="transmembrane region" description="Helical" evidence="8">
    <location>
        <begin position="62"/>
        <end position="87"/>
    </location>
</feature>
<dbReference type="PANTHER" id="PTHR21716:SF53">
    <property type="entry name" value="PERMEASE PERM-RELATED"/>
    <property type="match status" value="1"/>
</dbReference>
<name>A0ABP6QNT0_9ACTN</name>
<proteinExistence type="inferred from homology"/>
<comment type="similarity">
    <text evidence="2">Belongs to the autoinducer-2 exporter (AI-2E) (TC 2.A.86) family.</text>
</comment>
<keyword evidence="10" id="KW-1185">Reference proteome</keyword>
<evidence type="ECO:0000256" key="7">
    <source>
        <dbReference type="ARBA" id="ARBA00023136"/>
    </source>
</evidence>
<feature type="transmembrane region" description="Helical" evidence="8">
    <location>
        <begin position="232"/>
        <end position="254"/>
    </location>
</feature>
<comment type="caution">
    <text evidence="9">The sequence shown here is derived from an EMBL/GenBank/DDBJ whole genome shotgun (WGS) entry which is preliminary data.</text>
</comment>
<feature type="transmembrane region" description="Helical" evidence="8">
    <location>
        <begin position="261"/>
        <end position="282"/>
    </location>
</feature>
<dbReference type="InterPro" id="IPR002549">
    <property type="entry name" value="AI-2E-like"/>
</dbReference>
<feature type="transmembrane region" description="Helical" evidence="8">
    <location>
        <begin position="9"/>
        <end position="26"/>
    </location>
</feature>
<evidence type="ECO:0000313" key="9">
    <source>
        <dbReference type="EMBL" id="GAA3235733.1"/>
    </source>
</evidence>
<evidence type="ECO:0000256" key="6">
    <source>
        <dbReference type="ARBA" id="ARBA00022989"/>
    </source>
</evidence>
<keyword evidence="6 8" id="KW-1133">Transmembrane helix</keyword>
<feature type="transmembrane region" description="Helical" evidence="8">
    <location>
        <begin position="143"/>
        <end position="167"/>
    </location>
</feature>